<dbReference type="SMART" id="SM01059">
    <property type="entry name" value="CAT"/>
    <property type="match status" value="1"/>
</dbReference>
<reference evidence="1 2" key="1">
    <citation type="submission" date="2021-03" db="EMBL/GenBank/DDBJ databases">
        <title>Caproiciproducens sp. nov. isolated from feces of cow.</title>
        <authorList>
            <person name="Choi J.-Y."/>
        </authorList>
    </citation>
    <scope>NUCLEOTIDE SEQUENCE [LARGE SCALE GENOMIC DNA]</scope>
    <source>
        <strain evidence="1 2">AGMB10547</strain>
    </source>
</reference>
<dbReference type="InterPro" id="IPR023213">
    <property type="entry name" value="CAT-like_dom_sf"/>
</dbReference>
<name>A0ABS7DPS2_9FIRM</name>
<evidence type="ECO:0000313" key="1">
    <source>
        <dbReference type="EMBL" id="MBW7572810.1"/>
    </source>
</evidence>
<dbReference type="InterPro" id="IPR001707">
    <property type="entry name" value="Cmp_AcTrfase"/>
</dbReference>
<dbReference type="Proteomes" id="UP000719942">
    <property type="component" value="Unassembled WGS sequence"/>
</dbReference>
<dbReference type="EMBL" id="JAGFNZ010000002">
    <property type="protein sequence ID" value="MBW7572810.1"/>
    <property type="molecule type" value="Genomic_DNA"/>
</dbReference>
<dbReference type="Pfam" id="PF00302">
    <property type="entry name" value="CAT"/>
    <property type="match status" value="1"/>
</dbReference>
<organism evidence="1 2">
    <name type="scientific">Caproiciproducens faecalis</name>
    <dbReference type="NCBI Taxonomy" id="2820301"/>
    <lineage>
        <taxon>Bacteria</taxon>
        <taxon>Bacillati</taxon>
        <taxon>Bacillota</taxon>
        <taxon>Clostridia</taxon>
        <taxon>Eubacteriales</taxon>
        <taxon>Acutalibacteraceae</taxon>
        <taxon>Caproiciproducens</taxon>
    </lineage>
</organism>
<comment type="caution">
    <text evidence="1">The sequence shown here is derived from an EMBL/GenBank/DDBJ whole genome shotgun (WGS) entry which is preliminary data.</text>
</comment>
<dbReference type="Gene3D" id="3.30.559.10">
    <property type="entry name" value="Chloramphenicol acetyltransferase-like domain"/>
    <property type="match status" value="1"/>
</dbReference>
<protein>
    <submittedName>
        <fullName evidence="1">Chloramphenicol acetyltransferase</fullName>
    </submittedName>
</protein>
<proteinExistence type="predicted"/>
<accession>A0ABS7DPS2</accession>
<evidence type="ECO:0000313" key="2">
    <source>
        <dbReference type="Proteomes" id="UP000719942"/>
    </source>
</evidence>
<sequence>MEYINMETWPRKEHYEYFHRMEYPMFNVSMNLDITKFLPFVKEHRLSFYYSMGFAATQAANRIPEFRCRIRGEQVVLHDKVHPSFTDLDKGSDLFKCVGVDLTEDILSFSEKASQRSAAQKTFMDPEQEIRDDLIYFTCVPWISFTQVTHPIALDRDDSIPRIAWGKYFKDGGKTLLPFSIQANHALMDGVHAGRYVQQLQNDLDSF</sequence>
<dbReference type="PANTHER" id="PTHR38474:SF1">
    <property type="entry name" value="SLR0299 PROTEIN"/>
    <property type="match status" value="1"/>
</dbReference>
<dbReference type="PIRSF" id="PIRSF000440">
    <property type="entry name" value="CAT"/>
    <property type="match status" value="1"/>
</dbReference>
<dbReference type="SUPFAM" id="SSF52777">
    <property type="entry name" value="CoA-dependent acyltransferases"/>
    <property type="match status" value="1"/>
</dbReference>
<dbReference type="PANTHER" id="PTHR38474">
    <property type="entry name" value="SLR0299 PROTEIN"/>
    <property type="match status" value="1"/>
</dbReference>
<dbReference type="RefSeq" id="WP_219965187.1">
    <property type="nucleotide sequence ID" value="NZ_JAGFNZ010000002.1"/>
</dbReference>
<keyword evidence="2" id="KW-1185">Reference proteome</keyword>
<gene>
    <name evidence="1" type="ORF">J5W02_08275</name>
</gene>